<protein>
    <submittedName>
        <fullName evidence="2">Phage minor capsid protein</fullName>
    </submittedName>
</protein>
<sequence>MAKKNKPSKLGDILKNVNKQTIKDAAEKERQKSYDIREIFQQMELDLISSMRKAFYFHKIEEDKEGFSWEQWQLSKLRAIEEYRKRNRGIVDSYSKPIQKAIDEQLKDSFRKGENRFVSFSKRLLDRVKKFFGLKEDIKLDAELGLPNDIAQHQMTVSHIDKVLGRERKPPADNDFFGVNEKKLEALQKVVEQDLQKAQYSVLRKMDDVYRQTIYKSQVYMQGGFKSLDNAIDMATKDFLDKGINSITYKDGKQVNIASYAEMCLRTASQRATFLGEAKKRDEWGIYLVVVSAHANTCKMCMPWQGKVLIDDVFSHPSKEFMEANEQYALLSEAIKSGLLHPNCRHSLITYFPGMTQIPTIPDGEKAVELYEAEQEQRSLERQLRKWKRVEAGSVDAKNVNDAAKKIKLLEGKLKEILDKNRQLRRAPEREVNRTVIENTGRSDILSNRKWLKADFSTQKKFDKHIEKHLHEYGNITAEEYLNMSRDLLVAPLSKDVEGFVSKEGFIFKYRNSTNDFAIGRLDGKISTVFKPKEGYEYWLEQIRDYKE</sequence>
<proteinExistence type="predicted"/>
<accession>U2PZ42</accession>
<dbReference type="eggNOG" id="COG5529">
    <property type="taxonomic scope" value="Bacteria"/>
</dbReference>
<dbReference type="Proteomes" id="UP000016721">
    <property type="component" value="Unassembled WGS sequence"/>
</dbReference>
<dbReference type="OrthoDB" id="3197444at2"/>
<evidence type="ECO:0000256" key="1">
    <source>
        <dbReference type="SAM" id="Coils"/>
    </source>
</evidence>
<gene>
    <name evidence="2" type="ORF">CINTURNW_1025</name>
</gene>
<dbReference type="InterPro" id="IPR009319">
    <property type="entry name" value="Phage_A118_VSP1"/>
</dbReference>
<comment type="caution">
    <text evidence="2">The sequence shown here is derived from an EMBL/GenBank/DDBJ whole genome shotgun (WGS) entry which is preliminary data.</text>
</comment>
<keyword evidence="1" id="KW-0175">Coiled coil</keyword>
<dbReference type="HOGENOM" id="CLU_025929_2_0_9"/>
<dbReference type="STRING" id="1294142.CINTURNW_1025"/>
<evidence type="ECO:0000313" key="3">
    <source>
        <dbReference type="Proteomes" id="UP000016721"/>
    </source>
</evidence>
<dbReference type="GO" id="GO:0005198">
    <property type="term" value="F:structural molecule activity"/>
    <property type="evidence" value="ECO:0007669"/>
    <property type="project" value="InterPro"/>
</dbReference>
<dbReference type="EMBL" id="APJA01000009">
    <property type="protein sequence ID" value="ERK31785.1"/>
    <property type="molecule type" value="Genomic_DNA"/>
</dbReference>
<dbReference type="AlphaFoldDB" id="U2PZ42"/>
<reference evidence="2 3" key="1">
    <citation type="journal article" date="2013" name="Genome Announc.">
        <title>Draft Genome Sequence of the Hydrogen- and Ethanol-Producing Bacterium Clostridium intestinale Strain URNW.</title>
        <authorList>
            <person name="Lal S."/>
            <person name="Ramachandran U."/>
            <person name="Zhang X."/>
            <person name="Sparling R."/>
            <person name="Levin D.B."/>
        </authorList>
    </citation>
    <scope>NUCLEOTIDE SEQUENCE [LARGE SCALE GENOMIC DNA]</scope>
    <source>
        <strain evidence="2 3">URNW</strain>
    </source>
</reference>
<dbReference type="RefSeq" id="WP_021801058.1">
    <property type="nucleotide sequence ID" value="NZ_KI273145.1"/>
</dbReference>
<keyword evidence="3" id="KW-1185">Reference proteome</keyword>
<name>U2PZ42_9CLOT</name>
<dbReference type="Pfam" id="PF06152">
    <property type="entry name" value="Phage_min_cap2"/>
    <property type="match status" value="1"/>
</dbReference>
<evidence type="ECO:0000313" key="2">
    <source>
        <dbReference type="EMBL" id="ERK31785.1"/>
    </source>
</evidence>
<organism evidence="2 3">
    <name type="scientific">Clostridium intestinale URNW</name>
    <dbReference type="NCBI Taxonomy" id="1294142"/>
    <lineage>
        <taxon>Bacteria</taxon>
        <taxon>Bacillati</taxon>
        <taxon>Bacillota</taxon>
        <taxon>Clostridia</taxon>
        <taxon>Eubacteriales</taxon>
        <taxon>Clostridiaceae</taxon>
        <taxon>Clostridium</taxon>
    </lineage>
</organism>
<dbReference type="PATRIC" id="fig|1294142.3.peg.1025"/>
<feature type="coiled-coil region" evidence="1">
    <location>
        <begin position="370"/>
        <end position="427"/>
    </location>
</feature>